<evidence type="ECO:0000256" key="6">
    <source>
        <dbReference type="ARBA" id="ARBA00022989"/>
    </source>
</evidence>
<feature type="transmembrane region" description="Helical" evidence="8">
    <location>
        <begin position="84"/>
        <end position="107"/>
    </location>
</feature>
<evidence type="ECO:0000256" key="3">
    <source>
        <dbReference type="ARBA" id="ARBA00022475"/>
    </source>
</evidence>
<gene>
    <name evidence="10" type="ORF">GH808_13870</name>
</gene>
<accession>A0ABR6WZ50</accession>
<dbReference type="CDD" id="cd06261">
    <property type="entry name" value="TM_PBP2"/>
    <property type="match status" value="1"/>
</dbReference>
<comment type="similarity">
    <text evidence="8">Belongs to the binding-protein-dependent transport system permease family.</text>
</comment>
<evidence type="ECO:0000313" key="10">
    <source>
        <dbReference type="EMBL" id="MBC3805501.1"/>
    </source>
</evidence>
<name>A0ABR6WZ50_9FIRM</name>
<organism evidence="10 11">
    <name type="scientific">Acetobacterium fimetarium</name>
    <dbReference type="NCBI Taxonomy" id="52691"/>
    <lineage>
        <taxon>Bacteria</taxon>
        <taxon>Bacillati</taxon>
        <taxon>Bacillota</taxon>
        <taxon>Clostridia</taxon>
        <taxon>Eubacteriales</taxon>
        <taxon>Eubacteriaceae</taxon>
        <taxon>Acetobacterium</taxon>
    </lineage>
</organism>
<dbReference type="PROSITE" id="PS50928">
    <property type="entry name" value="ABC_TM1"/>
    <property type="match status" value="1"/>
</dbReference>
<dbReference type="PANTHER" id="PTHR30614">
    <property type="entry name" value="MEMBRANE COMPONENT OF AMINO ACID ABC TRANSPORTER"/>
    <property type="match status" value="1"/>
</dbReference>
<dbReference type="Proteomes" id="UP000603234">
    <property type="component" value="Unassembled WGS sequence"/>
</dbReference>
<keyword evidence="2 8" id="KW-0813">Transport</keyword>
<dbReference type="PANTHER" id="PTHR30614:SF0">
    <property type="entry name" value="L-CYSTINE TRANSPORT SYSTEM PERMEASE PROTEIN TCYL"/>
    <property type="match status" value="1"/>
</dbReference>
<dbReference type="Gene3D" id="1.10.3720.10">
    <property type="entry name" value="MetI-like"/>
    <property type="match status" value="1"/>
</dbReference>
<reference evidence="10 11" key="1">
    <citation type="journal article" date="2020" name="mSystems">
        <title>Defining Genomic and Predicted Metabolic Features of the Acetobacterium Genus.</title>
        <authorList>
            <person name="Ross D.E."/>
            <person name="Marshall C.W."/>
            <person name="Gulliver D."/>
            <person name="May H.D."/>
            <person name="Norman R.S."/>
        </authorList>
    </citation>
    <scope>NUCLEOTIDE SEQUENCE [LARGE SCALE GENOMIC DNA]</scope>
    <source>
        <strain evidence="10 11">DSM 8238</strain>
    </source>
</reference>
<keyword evidence="7 8" id="KW-0472">Membrane</keyword>
<evidence type="ECO:0000256" key="8">
    <source>
        <dbReference type="RuleBase" id="RU363032"/>
    </source>
</evidence>
<dbReference type="InterPro" id="IPR010065">
    <property type="entry name" value="AA_ABC_transptr_permease_3TM"/>
</dbReference>
<dbReference type="InterPro" id="IPR043429">
    <property type="entry name" value="ArtM/GltK/GlnP/TcyL/YhdX-like"/>
</dbReference>
<keyword evidence="11" id="KW-1185">Reference proteome</keyword>
<feature type="domain" description="ABC transmembrane type-1" evidence="9">
    <location>
        <begin position="19"/>
        <end position="211"/>
    </location>
</feature>
<dbReference type="SUPFAM" id="SSF161098">
    <property type="entry name" value="MetI-like"/>
    <property type="match status" value="1"/>
</dbReference>
<proteinExistence type="inferred from homology"/>
<feature type="transmembrane region" description="Helical" evidence="8">
    <location>
        <begin position="20"/>
        <end position="45"/>
    </location>
</feature>
<sequence>MSDFLTYLSNITLPMLQGMVITLSVFAVTIVCSIPLGFLFTMMAQSKIKPIKAFADAYIYVMRGTPLLLQLMFVYFGLPLLPFFGQFLIFERFTAACIAFGMNYAAYFAEIFRGGLLAIDKGQYEAAKVLGLTKIETMTRVVIPQMIRVCLPSISNETITLVKDTALITVIGVAEILHYAKTAVNRDGGTFAFLVAAVLYLMINFVITMVFKKLETKYEF</sequence>
<dbReference type="RefSeq" id="WP_186843387.1">
    <property type="nucleotide sequence ID" value="NZ_WJBC01000032.1"/>
</dbReference>
<dbReference type="Pfam" id="PF00528">
    <property type="entry name" value="BPD_transp_1"/>
    <property type="match status" value="1"/>
</dbReference>
<keyword evidence="4 8" id="KW-0812">Transmembrane</keyword>
<keyword evidence="5" id="KW-0029">Amino-acid transport</keyword>
<evidence type="ECO:0000259" key="9">
    <source>
        <dbReference type="PROSITE" id="PS50928"/>
    </source>
</evidence>
<dbReference type="EMBL" id="WJBC01000032">
    <property type="protein sequence ID" value="MBC3805501.1"/>
    <property type="molecule type" value="Genomic_DNA"/>
</dbReference>
<evidence type="ECO:0000256" key="1">
    <source>
        <dbReference type="ARBA" id="ARBA00004651"/>
    </source>
</evidence>
<protein>
    <submittedName>
        <fullName evidence="10">ABC transporter permease subunit</fullName>
    </submittedName>
</protein>
<evidence type="ECO:0000313" key="11">
    <source>
        <dbReference type="Proteomes" id="UP000603234"/>
    </source>
</evidence>
<comment type="subcellular location">
    <subcellularLocation>
        <location evidence="1 8">Cell membrane</location>
        <topology evidence="1 8">Multi-pass membrane protein</topology>
    </subcellularLocation>
</comment>
<evidence type="ECO:0000256" key="5">
    <source>
        <dbReference type="ARBA" id="ARBA00022970"/>
    </source>
</evidence>
<evidence type="ECO:0000256" key="7">
    <source>
        <dbReference type="ARBA" id="ARBA00023136"/>
    </source>
</evidence>
<dbReference type="InterPro" id="IPR035906">
    <property type="entry name" value="MetI-like_sf"/>
</dbReference>
<evidence type="ECO:0000256" key="2">
    <source>
        <dbReference type="ARBA" id="ARBA00022448"/>
    </source>
</evidence>
<keyword evidence="3" id="KW-1003">Cell membrane</keyword>
<feature type="transmembrane region" description="Helical" evidence="8">
    <location>
        <begin position="191"/>
        <end position="211"/>
    </location>
</feature>
<evidence type="ECO:0000256" key="4">
    <source>
        <dbReference type="ARBA" id="ARBA00022692"/>
    </source>
</evidence>
<dbReference type="NCBIfam" id="TIGR01726">
    <property type="entry name" value="HEQRo_perm_3TM"/>
    <property type="match status" value="1"/>
</dbReference>
<keyword evidence="6 8" id="KW-1133">Transmembrane helix</keyword>
<comment type="caution">
    <text evidence="10">The sequence shown here is derived from an EMBL/GenBank/DDBJ whole genome shotgun (WGS) entry which is preliminary data.</text>
</comment>
<dbReference type="InterPro" id="IPR000515">
    <property type="entry name" value="MetI-like"/>
</dbReference>